<gene>
    <name evidence="7" type="primary">tgfbeta-na4</name>
</gene>
<keyword evidence="4" id="KW-0339">Growth factor</keyword>
<evidence type="ECO:0000313" key="7">
    <source>
        <dbReference type="Ensembl" id="ENSCINP00000021781.2"/>
    </source>
</evidence>
<name>F6TJD9_CIOIN</name>
<reference evidence="8" key="1">
    <citation type="journal article" date="2002" name="Science">
        <title>The draft genome of Ciona intestinalis: insights into chordate and vertebrate origins.</title>
        <authorList>
            <person name="Dehal P."/>
            <person name="Satou Y."/>
            <person name="Campbell R.K."/>
            <person name="Chapman J."/>
            <person name="Degnan B."/>
            <person name="De Tomaso A."/>
            <person name="Davidson B."/>
            <person name="Di Gregorio A."/>
            <person name="Gelpke M."/>
            <person name="Goodstein D.M."/>
            <person name="Harafuji N."/>
            <person name="Hastings K.E."/>
            <person name="Ho I."/>
            <person name="Hotta K."/>
            <person name="Huang W."/>
            <person name="Kawashima T."/>
            <person name="Lemaire P."/>
            <person name="Martinez D."/>
            <person name="Meinertzhagen I.A."/>
            <person name="Necula S."/>
            <person name="Nonaka M."/>
            <person name="Putnam N."/>
            <person name="Rash S."/>
            <person name="Saiga H."/>
            <person name="Satake M."/>
            <person name="Terry A."/>
            <person name="Yamada L."/>
            <person name="Wang H.G."/>
            <person name="Awazu S."/>
            <person name="Azumi K."/>
            <person name="Boore J."/>
            <person name="Branno M."/>
            <person name="Chin-Bow S."/>
            <person name="DeSantis R."/>
            <person name="Doyle S."/>
            <person name="Francino P."/>
            <person name="Keys D.N."/>
            <person name="Haga S."/>
            <person name="Hayashi H."/>
            <person name="Hino K."/>
            <person name="Imai K.S."/>
            <person name="Inaba K."/>
            <person name="Kano S."/>
            <person name="Kobayashi K."/>
            <person name="Kobayashi M."/>
            <person name="Lee B.I."/>
            <person name="Makabe K.W."/>
            <person name="Manohar C."/>
            <person name="Matassi G."/>
            <person name="Medina M."/>
            <person name="Mochizuki Y."/>
            <person name="Mount S."/>
            <person name="Morishita T."/>
            <person name="Miura S."/>
            <person name="Nakayama A."/>
            <person name="Nishizaka S."/>
            <person name="Nomoto H."/>
            <person name="Ohta F."/>
            <person name="Oishi K."/>
            <person name="Rigoutsos I."/>
            <person name="Sano M."/>
            <person name="Sasaki A."/>
            <person name="Sasakura Y."/>
            <person name="Shoguchi E."/>
            <person name="Shin-i T."/>
            <person name="Spagnuolo A."/>
            <person name="Stainier D."/>
            <person name="Suzuki M.M."/>
            <person name="Tassy O."/>
            <person name="Takatori N."/>
            <person name="Tokuoka M."/>
            <person name="Yagi K."/>
            <person name="Yoshizaki F."/>
            <person name="Wada S."/>
            <person name="Zhang C."/>
            <person name="Hyatt P.D."/>
            <person name="Larimer F."/>
            <person name="Detter C."/>
            <person name="Doggett N."/>
            <person name="Glavina T."/>
            <person name="Hawkins T."/>
            <person name="Richardson P."/>
            <person name="Lucas S."/>
            <person name="Kohara Y."/>
            <person name="Levine M."/>
            <person name="Satoh N."/>
            <person name="Rokhsar D.S."/>
        </authorList>
    </citation>
    <scope>NUCLEOTIDE SEQUENCE [LARGE SCALE GENOMIC DNA]</scope>
</reference>
<evidence type="ECO:0000256" key="4">
    <source>
        <dbReference type="RuleBase" id="RU000354"/>
    </source>
</evidence>
<evidence type="ECO:0000256" key="3">
    <source>
        <dbReference type="ARBA" id="ARBA00022525"/>
    </source>
</evidence>
<proteinExistence type="inferred from homology"/>
<dbReference type="SUPFAM" id="SSF57501">
    <property type="entry name" value="Cystine-knot cytokines"/>
    <property type="match status" value="1"/>
</dbReference>
<comment type="subcellular location">
    <subcellularLocation>
        <location evidence="1">Secreted</location>
    </subcellularLocation>
</comment>
<dbReference type="PANTHER" id="PTHR11848">
    <property type="entry name" value="TGF-BETA FAMILY"/>
    <property type="match status" value="1"/>
</dbReference>
<dbReference type="InParanoid" id="F6TJD9"/>
<dbReference type="Pfam" id="PF00019">
    <property type="entry name" value="TGF_beta"/>
    <property type="match status" value="1"/>
</dbReference>
<reference evidence="7" key="2">
    <citation type="journal article" date="2008" name="Genome Biol.">
        <title>Improved genome assembly and evidence-based global gene model set for the chordate Ciona intestinalis: new insight into intron and operon populations.</title>
        <authorList>
            <person name="Satou Y."/>
            <person name="Mineta K."/>
            <person name="Ogasawara M."/>
            <person name="Sasakura Y."/>
            <person name="Shoguchi E."/>
            <person name="Ueno K."/>
            <person name="Yamada L."/>
            <person name="Matsumoto J."/>
            <person name="Wasserscheid J."/>
            <person name="Dewar K."/>
            <person name="Wiley G.B."/>
            <person name="Macmil S.L."/>
            <person name="Roe B.A."/>
            <person name="Zeller R.W."/>
            <person name="Hastings K.E."/>
            <person name="Lemaire P."/>
            <person name="Lindquist E."/>
            <person name="Endo T."/>
            <person name="Hotta K."/>
            <person name="Inaba K."/>
        </authorList>
    </citation>
    <scope>NUCLEOTIDE SEQUENCE [LARGE SCALE GENOMIC DNA]</scope>
    <source>
        <strain evidence="7">wild type</strain>
    </source>
</reference>
<organism evidence="7 8">
    <name type="scientific">Ciona intestinalis</name>
    <name type="common">Transparent sea squirt</name>
    <name type="synonym">Ascidia intestinalis</name>
    <dbReference type="NCBI Taxonomy" id="7719"/>
    <lineage>
        <taxon>Eukaryota</taxon>
        <taxon>Metazoa</taxon>
        <taxon>Chordata</taxon>
        <taxon>Tunicata</taxon>
        <taxon>Ascidiacea</taxon>
        <taxon>Phlebobranchia</taxon>
        <taxon>Cionidae</taxon>
        <taxon>Ciona</taxon>
    </lineage>
</organism>
<dbReference type="GO" id="GO:0005615">
    <property type="term" value="C:extracellular space"/>
    <property type="evidence" value="ECO:0000318"/>
    <property type="project" value="GO_Central"/>
</dbReference>
<dbReference type="GO" id="GO:0030509">
    <property type="term" value="P:BMP signaling pathway"/>
    <property type="evidence" value="ECO:0000318"/>
    <property type="project" value="GO_Central"/>
</dbReference>
<evidence type="ECO:0000256" key="2">
    <source>
        <dbReference type="ARBA" id="ARBA00006656"/>
    </source>
</evidence>
<dbReference type="InterPro" id="IPR001839">
    <property type="entry name" value="TGF-b_C"/>
</dbReference>
<dbReference type="HOGENOM" id="CLU_619557_0_0_1"/>
<evidence type="ECO:0000256" key="1">
    <source>
        <dbReference type="ARBA" id="ARBA00004613"/>
    </source>
</evidence>
<dbReference type="AlphaFoldDB" id="F6TJD9"/>
<feature type="domain" description="TGF-beta family profile" evidence="6">
    <location>
        <begin position="318"/>
        <end position="442"/>
    </location>
</feature>
<protein>
    <submittedName>
        <fullName evidence="7">Transforming growth factor beta superfamily signaling ligand</fullName>
    </submittedName>
</protein>
<dbReference type="Proteomes" id="UP000008144">
    <property type="component" value="Chromosome 2"/>
</dbReference>
<evidence type="ECO:0000313" key="8">
    <source>
        <dbReference type="Proteomes" id="UP000008144"/>
    </source>
</evidence>
<dbReference type="PROSITE" id="PS51362">
    <property type="entry name" value="TGF_BETA_2"/>
    <property type="match status" value="1"/>
</dbReference>
<dbReference type="Gene3D" id="2.10.90.10">
    <property type="entry name" value="Cystine-knot cytokines"/>
    <property type="match status" value="1"/>
</dbReference>
<dbReference type="EMBL" id="EAAA01001522">
    <property type="status" value="NOT_ANNOTATED_CDS"/>
    <property type="molecule type" value="Genomic_DNA"/>
</dbReference>
<dbReference type="CDD" id="cd13756">
    <property type="entry name" value="TGF_beta_BMPs_GDFs"/>
    <property type="match status" value="1"/>
</dbReference>
<keyword evidence="3" id="KW-0964">Secreted</keyword>
<keyword evidence="8" id="KW-1185">Reference proteome</keyword>
<dbReference type="PANTHER" id="PTHR11848:SF119">
    <property type="entry name" value="TGF-BETA FAMILY PROFILE DOMAIN-CONTAINING PROTEIN"/>
    <property type="match status" value="1"/>
</dbReference>
<feature type="chain" id="PRO_5003342548" evidence="5">
    <location>
        <begin position="17"/>
        <end position="442"/>
    </location>
</feature>
<dbReference type="GO" id="GO:0008083">
    <property type="term" value="F:growth factor activity"/>
    <property type="evidence" value="ECO:0007669"/>
    <property type="project" value="UniProtKB-KW"/>
</dbReference>
<dbReference type="GO" id="GO:0005125">
    <property type="term" value="F:cytokine activity"/>
    <property type="evidence" value="ECO:0000318"/>
    <property type="project" value="GO_Central"/>
</dbReference>
<keyword evidence="5" id="KW-0732">Signal</keyword>
<dbReference type="Ensembl" id="ENSCINT00000022027.2">
    <property type="protein sequence ID" value="ENSCINP00000021781.2"/>
    <property type="gene ID" value="ENSCING00000009142.3"/>
</dbReference>
<reference evidence="7" key="4">
    <citation type="submission" date="2025-09" db="UniProtKB">
        <authorList>
            <consortium name="Ensembl"/>
        </authorList>
    </citation>
    <scope>IDENTIFICATION</scope>
</reference>
<dbReference type="InterPro" id="IPR015615">
    <property type="entry name" value="TGF-beta-rel"/>
</dbReference>
<evidence type="ECO:0000259" key="6">
    <source>
        <dbReference type="PROSITE" id="PS51362"/>
    </source>
</evidence>
<feature type="signal peptide" evidence="5">
    <location>
        <begin position="1"/>
        <end position="16"/>
    </location>
</feature>
<dbReference type="InterPro" id="IPR029034">
    <property type="entry name" value="Cystine-knot_cytokine"/>
</dbReference>
<dbReference type="STRING" id="7719.ENSCINP00000021781"/>
<reference evidence="7" key="3">
    <citation type="submission" date="2025-08" db="UniProtKB">
        <authorList>
            <consortium name="Ensembl"/>
        </authorList>
    </citation>
    <scope>IDENTIFICATION</scope>
</reference>
<comment type="similarity">
    <text evidence="2 4">Belongs to the TGF-beta family.</text>
</comment>
<evidence type="ECO:0000256" key="5">
    <source>
        <dbReference type="SAM" id="SignalP"/>
    </source>
</evidence>
<sequence length="442" mass="49778">MYCVVLAACFVATVAGINTRHGRTWYTTNRHEQSAIESCLRGQNMYVLVGSFATKCETLRVVARDMGNSDTLNRDRRVCRYFPSKGDSGFLELEYVKKLSDLKQRGQPSSEEALDNMLEAIAPCSVFSPSLRRKWKNFFDPRGGDRPIELITRFPVEHQTNTDHVVVSFTHPLRHNFSLHELIGVDLALLRIPPCQLNEGFGLYDVVVRKLPNDDSETEVVVHHSTQASCAGGGGYMIVASLDTGILMEWLLHEHSNLQLSVQVTQSRQVMSGNSSEPSVLNVLRRVLSLGFHLQAGPGASQQVIAKIPQGRRASHHRRRNSWITRMRRSPSRGIRGCERTSFPINFQDDWFRHHILYPSSVYDIGECVGRCDFPIQMPTNASNHALALTVEREFGLRSENEQPTICCVPTDYYSMYATLSSEFGVESVFLPEIEVKHCGCS</sequence>
<dbReference type="SMART" id="SM00204">
    <property type="entry name" value="TGFB"/>
    <property type="match status" value="1"/>
</dbReference>
<accession>F6TJD9</accession>